<dbReference type="AlphaFoldDB" id="A0AAV1FCR3"/>
<proteinExistence type="predicted"/>
<protein>
    <submittedName>
        <fullName evidence="1">Uncharacterized protein</fullName>
    </submittedName>
</protein>
<gene>
    <name evidence="1" type="ORF">XNOV1_A037401</name>
</gene>
<dbReference type="Proteomes" id="UP001178508">
    <property type="component" value="Chromosome 6"/>
</dbReference>
<dbReference type="EMBL" id="OY660869">
    <property type="protein sequence ID" value="CAJ1058810.1"/>
    <property type="molecule type" value="Genomic_DNA"/>
</dbReference>
<organism evidence="1 2">
    <name type="scientific">Xyrichtys novacula</name>
    <name type="common">Pearly razorfish</name>
    <name type="synonym">Hemipteronotus novacula</name>
    <dbReference type="NCBI Taxonomy" id="13765"/>
    <lineage>
        <taxon>Eukaryota</taxon>
        <taxon>Metazoa</taxon>
        <taxon>Chordata</taxon>
        <taxon>Craniata</taxon>
        <taxon>Vertebrata</taxon>
        <taxon>Euteleostomi</taxon>
        <taxon>Actinopterygii</taxon>
        <taxon>Neopterygii</taxon>
        <taxon>Teleostei</taxon>
        <taxon>Neoteleostei</taxon>
        <taxon>Acanthomorphata</taxon>
        <taxon>Eupercaria</taxon>
        <taxon>Labriformes</taxon>
        <taxon>Labridae</taxon>
        <taxon>Xyrichtys</taxon>
    </lineage>
</organism>
<evidence type="ECO:0000313" key="1">
    <source>
        <dbReference type="EMBL" id="CAJ1058810.1"/>
    </source>
</evidence>
<reference evidence="1" key="1">
    <citation type="submission" date="2023-08" db="EMBL/GenBank/DDBJ databases">
        <authorList>
            <person name="Alioto T."/>
            <person name="Alioto T."/>
            <person name="Gomez Garrido J."/>
        </authorList>
    </citation>
    <scope>NUCLEOTIDE SEQUENCE</scope>
</reference>
<accession>A0AAV1FCR3</accession>
<sequence>MRLKIVCVLSQPVVEIAHRQMSTHGFTVHLAFWRCRPGGIGFWPIFHQTAVTGEIIASTQGRCESLLKDTLWTESSINYRIQDIYKRRGDLKDGVDFNLIEEAESGVERVTHRGEKFIILLKRKPMAFTVAMATGLSLAVRPMISTVTTEQDKGGC</sequence>
<keyword evidence="2" id="KW-1185">Reference proteome</keyword>
<name>A0AAV1FCR3_XYRNO</name>
<evidence type="ECO:0000313" key="2">
    <source>
        <dbReference type="Proteomes" id="UP001178508"/>
    </source>
</evidence>